<keyword evidence="2" id="KW-0560">Oxidoreductase</keyword>
<dbReference type="PANTHER" id="PTHR47706">
    <property type="entry name" value="NMRA-LIKE FAMILY PROTEIN"/>
    <property type="match status" value="1"/>
</dbReference>
<dbReference type="OrthoDB" id="419598at2759"/>
<dbReference type="RefSeq" id="XP_030995919.1">
    <property type="nucleotide sequence ID" value="XM_031140613.1"/>
</dbReference>
<name>A0A507BBI7_9PEZI</name>
<dbReference type="SUPFAM" id="SSF51735">
    <property type="entry name" value="NAD(P)-binding Rossmann-fold domains"/>
    <property type="match status" value="1"/>
</dbReference>
<dbReference type="InterPro" id="IPR051609">
    <property type="entry name" value="NmrA/Isoflavone_reductase-like"/>
</dbReference>
<evidence type="ECO:0000313" key="4">
    <source>
        <dbReference type="EMBL" id="TPX14208.1"/>
    </source>
</evidence>
<dbReference type="PANTHER" id="PTHR47706:SF9">
    <property type="entry name" value="NMRA-LIKE DOMAIN-CONTAINING PROTEIN-RELATED"/>
    <property type="match status" value="1"/>
</dbReference>
<dbReference type="Pfam" id="PF05368">
    <property type="entry name" value="NmrA"/>
    <property type="match status" value="1"/>
</dbReference>
<comment type="caution">
    <text evidence="4">The sequence shown here is derived from an EMBL/GenBank/DDBJ whole genome shotgun (WGS) entry which is preliminary data.</text>
</comment>
<dbReference type="InterPro" id="IPR008030">
    <property type="entry name" value="NmrA-like"/>
</dbReference>
<proteinExistence type="predicted"/>
<dbReference type="EMBL" id="SKBQ01000002">
    <property type="protein sequence ID" value="TPX14208.1"/>
    <property type="molecule type" value="Genomic_DNA"/>
</dbReference>
<sequence length="327" mass="35570">MGVTILGATGETGRSVANALLDDSEQFELTALIHPPSLDKEVATLKSRGVRIVSIDLATAPHREIVDLLRGTDVVISCVLAHVMTEQLALTTAAKEAGVQRLVPSFFGPVMPARGVQTLREQKEDLLDHVKRLCLPYTALDIGWWYQLILPHLPSGRIDGSLAVRSEAMVGDGRTPLALTDMRDVGRFVVPVIAPADAEQKRLCARRGADPGASGGGLRGGNPLKIREFLAIHTSGEEISATINQAKEKMAQGTTDFATQLQLFGGQYQYSWGIRGDNTLEHAKYLGYLDAKELYPDLKPRKFKDYVQAVVDGTAPKVWEASQDWGS</sequence>
<gene>
    <name evidence="4" type="ORF">E0L32_000602</name>
</gene>
<evidence type="ECO:0000256" key="1">
    <source>
        <dbReference type="ARBA" id="ARBA00022857"/>
    </source>
</evidence>
<dbReference type="STRING" id="1093900.A0A507BBI7"/>
<dbReference type="InParanoid" id="A0A507BBI7"/>
<dbReference type="InterPro" id="IPR036291">
    <property type="entry name" value="NAD(P)-bd_dom_sf"/>
</dbReference>
<keyword evidence="1" id="KW-0521">NADP</keyword>
<dbReference type="GO" id="GO:0016491">
    <property type="term" value="F:oxidoreductase activity"/>
    <property type="evidence" value="ECO:0007669"/>
    <property type="project" value="UniProtKB-KW"/>
</dbReference>
<keyword evidence="5" id="KW-1185">Reference proteome</keyword>
<dbReference type="Gene3D" id="3.90.25.10">
    <property type="entry name" value="UDP-galactose 4-epimerase, domain 1"/>
    <property type="match status" value="1"/>
</dbReference>
<dbReference type="Gene3D" id="3.40.50.720">
    <property type="entry name" value="NAD(P)-binding Rossmann-like Domain"/>
    <property type="match status" value="1"/>
</dbReference>
<dbReference type="Proteomes" id="UP000319257">
    <property type="component" value="Unassembled WGS sequence"/>
</dbReference>
<dbReference type="GeneID" id="41968049"/>
<evidence type="ECO:0000313" key="5">
    <source>
        <dbReference type="Proteomes" id="UP000319257"/>
    </source>
</evidence>
<organism evidence="4 5">
    <name type="scientific">Thyridium curvatum</name>
    <dbReference type="NCBI Taxonomy" id="1093900"/>
    <lineage>
        <taxon>Eukaryota</taxon>
        <taxon>Fungi</taxon>
        <taxon>Dikarya</taxon>
        <taxon>Ascomycota</taxon>
        <taxon>Pezizomycotina</taxon>
        <taxon>Sordariomycetes</taxon>
        <taxon>Sordariomycetidae</taxon>
        <taxon>Thyridiales</taxon>
        <taxon>Thyridiaceae</taxon>
        <taxon>Thyridium</taxon>
    </lineage>
</organism>
<accession>A0A507BBI7</accession>
<dbReference type="AlphaFoldDB" id="A0A507BBI7"/>
<evidence type="ECO:0000259" key="3">
    <source>
        <dbReference type="Pfam" id="PF05368"/>
    </source>
</evidence>
<reference evidence="4 5" key="1">
    <citation type="submission" date="2019-06" db="EMBL/GenBank/DDBJ databases">
        <title>Draft genome sequence of the filamentous fungus Phialemoniopsis curvata isolated from diesel fuel.</title>
        <authorList>
            <person name="Varaljay V.A."/>
            <person name="Lyon W.J."/>
            <person name="Crouch A.L."/>
            <person name="Drake C.E."/>
            <person name="Hollomon J.M."/>
            <person name="Nadeau L.J."/>
            <person name="Nunn H.S."/>
            <person name="Stevenson B.S."/>
            <person name="Bojanowski C.L."/>
            <person name="Crookes-Goodson W.J."/>
        </authorList>
    </citation>
    <scope>NUCLEOTIDE SEQUENCE [LARGE SCALE GENOMIC DNA]</scope>
    <source>
        <strain evidence="4 5">D216</strain>
    </source>
</reference>
<feature type="domain" description="NmrA-like" evidence="3">
    <location>
        <begin position="3"/>
        <end position="193"/>
    </location>
</feature>
<protein>
    <recommendedName>
        <fullName evidence="3">NmrA-like domain-containing protein</fullName>
    </recommendedName>
</protein>
<evidence type="ECO:0000256" key="2">
    <source>
        <dbReference type="ARBA" id="ARBA00023002"/>
    </source>
</evidence>